<accession>A0A388JV72</accession>
<protein>
    <submittedName>
        <fullName evidence="2">Uncharacterized protein</fullName>
    </submittedName>
</protein>
<feature type="compositionally biased region" description="Polar residues" evidence="1">
    <location>
        <begin position="306"/>
        <end position="315"/>
    </location>
</feature>
<evidence type="ECO:0000256" key="1">
    <source>
        <dbReference type="SAM" id="MobiDB-lite"/>
    </source>
</evidence>
<feature type="region of interest" description="Disordered" evidence="1">
    <location>
        <begin position="476"/>
        <end position="511"/>
    </location>
</feature>
<evidence type="ECO:0000313" key="3">
    <source>
        <dbReference type="Proteomes" id="UP000265515"/>
    </source>
</evidence>
<comment type="caution">
    <text evidence="2">The sequence shown here is derived from an EMBL/GenBank/DDBJ whole genome shotgun (WGS) entry which is preliminary data.</text>
</comment>
<gene>
    <name evidence="2" type="ORF">CBR_g23234</name>
</gene>
<dbReference type="EMBL" id="BFEA01000022">
    <property type="protein sequence ID" value="GBG61719.1"/>
    <property type="molecule type" value="Genomic_DNA"/>
</dbReference>
<dbReference type="Proteomes" id="UP000265515">
    <property type="component" value="Unassembled WGS sequence"/>
</dbReference>
<sequence>MTFQNEGGGNINHHPQRSIGKVRKLSSNTIDEISEKVKDEVNENMNVMRTENDKAVKAKVKKVNMLKLSGVNIVNDEKAVQEETSGLSGDMNLRSLINVISLSDERVSLPSSCDGDKNSQMISHFHEDEHFGVEKRMLPPLSDFMKTTMPRGGRGTRPPRRPLGASGDYERHESHQREHTPVYDDGDIELFLDDFRGYAEHMGWTVAQRIERLRGVGRFEEPIVQIRIKARTWPEVELRMQELRPSPMGQDGVPIRLEIGNVEEFIPEPSIGKAILEPEEAKAKREAQKEAFEFRAPTEFAAQSMTSFGSATESWTPRAGDRPRTAINEPALGSDEGSMDVLLEAVNTLQEEASLFMPKQRVEEPHEGETMVAMEGVCKGRPRRLDTPEYRPEGTGMRTEPITQGLEVRLEEPMDMPQSYEMTREASETPSSPGSQRKKKRSRKSYDATCFFCKKEEHQALQYPKFLKDKAAGKVTEEGGRMYDRQGRVVERNVDGGRDQLYRQNQEEMSE</sequence>
<evidence type="ECO:0000313" key="2">
    <source>
        <dbReference type="EMBL" id="GBG61719.1"/>
    </source>
</evidence>
<feature type="compositionally biased region" description="Basic and acidic residues" evidence="1">
    <location>
        <begin position="476"/>
        <end position="501"/>
    </location>
</feature>
<reference evidence="2 3" key="1">
    <citation type="journal article" date="2018" name="Cell">
        <title>The Chara Genome: Secondary Complexity and Implications for Plant Terrestrialization.</title>
        <authorList>
            <person name="Nishiyama T."/>
            <person name="Sakayama H."/>
            <person name="Vries J.D."/>
            <person name="Buschmann H."/>
            <person name="Saint-Marcoux D."/>
            <person name="Ullrich K.K."/>
            <person name="Haas F.B."/>
            <person name="Vanderstraeten L."/>
            <person name="Becker D."/>
            <person name="Lang D."/>
            <person name="Vosolsobe S."/>
            <person name="Rombauts S."/>
            <person name="Wilhelmsson P.K.I."/>
            <person name="Janitza P."/>
            <person name="Kern R."/>
            <person name="Heyl A."/>
            <person name="Rumpler F."/>
            <person name="Villalobos L.I.A.C."/>
            <person name="Clay J.M."/>
            <person name="Skokan R."/>
            <person name="Toyoda A."/>
            <person name="Suzuki Y."/>
            <person name="Kagoshima H."/>
            <person name="Schijlen E."/>
            <person name="Tajeshwar N."/>
            <person name="Catarino B."/>
            <person name="Hetherington A.J."/>
            <person name="Saltykova A."/>
            <person name="Bonnot C."/>
            <person name="Breuninger H."/>
            <person name="Symeonidi A."/>
            <person name="Radhakrishnan G.V."/>
            <person name="Van Nieuwerburgh F."/>
            <person name="Deforce D."/>
            <person name="Chang C."/>
            <person name="Karol K.G."/>
            <person name="Hedrich R."/>
            <person name="Ulvskov P."/>
            <person name="Glockner G."/>
            <person name="Delwiche C.F."/>
            <person name="Petrasek J."/>
            <person name="Van de Peer Y."/>
            <person name="Friml J."/>
            <person name="Beilby M."/>
            <person name="Dolan L."/>
            <person name="Kohara Y."/>
            <person name="Sugano S."/>
            <person name="Fujiyama A."/>
            <person name="Delaux P.-M."/>
            <person name="Quint M."/>
            <person name="TheiBen G."/>
            <person name="Hagemann M."/>
            <person name="Harholt J."/>
            <person name="Dunand C."/>
            <person name="Zachgo S."/>
            <person name="Langdale J."/>
            <person name="Maumus F."/>
            <person name="Straeten D.V.D."/>
            <person name="Gould S.B."/>
            <person name="Rensing S.A."/>
        </authorList>
    </citation>
    <scope>NUCLEOTIDE SEQUENCE [LARGE SCALE GENOMIC DNA]</scope>
    <source>
        <strain evidence="2 3">S276</strain>
    </source>
</reference>
<organism evidence="2 3">
    <name type="scientific">Chara braunii</name>
    <name type="common">Braun's stonewort</name>
    <dbReference type="NCBI Taxonomy" id="69332"/>
    <lineage>
        <taxon>Eukaryota</taxon>
        <taxon>Viridiplantae</taxon>
        <taxon>Streptophyta</taxon>
        <taxon>Charophyceae</taxon>
        <taxon>Charales</taxon>
        <taxon>Characeae</taxon>
        <taxon>Chara</taxon>
    </lineage>
</organism>
<feature type="region of interest" description="Disordered" evidence="1">
    <location>
        <begin position="143"/>
        <end position="182"/>
    </location>
</feature>
<proteinExistence type="predicted"/>
<dbReference type="Gramene" id="GBG61719">
    <property type="protein sequence ID" value="GBG61719"/>
    <property type="gene ID" value="CBR_g23234"/>
</dbReference>
<feature type="region of interest" description="Disordered" evidence="1">
    <location>
        <begin position="418"/>
        <end position="444"/>
    </location>
</feature>
<keyword evidence="3" id="KW-1185">Reference proteome</keyword>
<feature type="compositionally biased region" description="Basic and acidic residues" evidence="1">
    <location>
        <begin position="168"/>
        <end position="182"/>
    </location>
</feature>
<feature type="region of interest" description="Disordered" evidence="1">
    <location>
        <begin position="306"/>
        <end position="335"/>
    </location>
</feature>
<name>A0A388JV72_CHABU</name>
<dbReference type="AlphaFoldDB" id="A0A388JV72"/>